<dbReference type="EC" id="2.3.1.267" evidence="2"/>
<organism evidence="2 3">
    <name type="scientific">Tenacibaculum vairaonense</name>
    <dbReference type="NCBI Taxonomy" id="3137860"/>
    <lineage>
        <taxon>Bacteria</taxon>
        <taxon>Pseudomonadati</taxon>
        <taxon>Bacteroidota</taxon>
        <taxon>Flavobacteriia</taxon>
        <taxon>Flavobacteriales</taxon>
        <taxon>Flavobacteriaceae</taxon>
        <taxon>Tenacibaculum</taxon>
    </lineage>
</organism>
<dbReference type="Gene3D" id="3.40.630.30">
    <property type="match status" value="1"/>
</dbReference>
<dbReference type="RefSeq" id="WP_348738074.1">
    <property type="nucleotide sequence ID" value="NZ_CAXJRC010000012.1"/>
</dbReference>
<dbReference type="InterPro" id="IPR000182">
    <property type="entry name" value="GNAT_dom"/>
</dbReference>
<dbReference type="PANTHER" id="PTHR43792:SF1">
    <property type="entry name" value="N-ACETYLTRANSFERASE DOMAIN-CONTAINING PROTEIN"/>
    <property type="match status" value="1"/>
</dbReference>
<dbReference type="PANTHER" id="PTHR43792">
    <property type="entry name" value="GNAT FAMILY, PUTATIVE (AFU_ORTHOLOGUE AFUA_3G00765)-RELATED-RELATED"/>
    <property type="match status" value="1"/>
</dbReference>
<evidence type="ECO:0000313" key="3">
    <source>
        <dbReference type="Proteomes" id="UP001497602"/>
    </source>
</evidence>
<gene>
    <name evidence="2" type="ORF">T190115A13A_200026</name>
</gene>
<dbReference type="PROSITE" id="PS51186">
    <property type="entry name" value="GNAT"/>
    <property type="match status" value="1"/>
</dbReference>
<reference evidence="2 3" key="1">
    <citation type="submission" date="2024-05" db="EMBL/GenBank/DDBJ databases">
        <authorList>
            <person name="Duchaud E."/>
        </authorList>
    </citation>
    <scope>NUCLEOTIDE SEQUENCE [LARGE SCALE GENOMIC DNA]</scope>
    <source>
        <strain evidence="2">Ena-SAMPLE-TAB-13-05-2024-13:56:06:370-140305</strain>
    </source>
</reference>
<dbReference type="InterPro" id="IPR016181">
    <property type="entry name" value="Acyl_CoA_acyltransferase"/>
</dbReference>
<dbReference type="GO" id="GO:0008999">
    <property type="term" value="F:protein-N-terminal-alanine acetyltransferase activity"/>
    <property type="evidence" value="ECO:0007669"/>
    <property type="project" value="UniProtKB-EC"/>
</dbReference>
<dbReference type="Pfam" id="PF13302">
    <property type="entry name" value="Acetyltransf_3"/>
    <property type="match status" value="1"/>
</dbReference>
<keyword evidence="3" id="KW-1185">Reference proteome</keyword>
<dbReference type="EMBL" id="CAXJRC010000012">
    <property type="protein sequence ID" value="CAL2106310.1"/>
    <property type="molecule type" value="Genomic_DNA"/>
</dbReference>
<sequence>MKKARFTKLKTNRLLLRNLEPKDWKAVSFLRSDTSVNQFVDRPIATSKEEALLFITKISTGIADESLFYWSISLKDQDRMIGSICLWNFSEDKVTAEIGFDLTPDCQSKGIMSEALKSVLTFGFHDLKLKNIEAYTHYLNLSSKKLLEKNNFKLIIHKKDPHNKNNIVYILEHKNHQL</sequence>
<name>A0ABP1F7C0_9FLAO</name>
<accession>A0ABP1F7C0</accession>
<dbReference type="InterPro" id="IPR051531">
    <property type="entry name" value="N-acetyltransferase"/>
</dbReference>
<evidence type="ECO:0000259" key="1">
    <source>
        <dbReference type="PROSITE" id="PS51186"/>
    </source>
</evidence>
<dbReference type="SUPFAM" id="SSF55729">
    <property type="entry name" value="Acyl-CoA N-acyltransferases (Nat)"/>
    <property type="match status" value="1"/>
</dbReference>
<protein>
    <submittedName>
        <fullName evidence="2">(Ribosomal protein S5)-alanine N-acetyltransferase</fullName>
        <ecNumber evidence="2">2.3.1.267</ecNumber>
    </submittedName>
</protein>
<keyword evidence="2" id="KW-0012">Acyltransferase</keyword>
<dbReference type="Proteomes" id="UP001497602">
    <property type="component" value="Unassembled WGS sequence"/>
</dbReference>
<evidence type="ECO:0000313" key="2">
    <source>
        <dbReference type="EMBL" id="CAL2106310.1"/>
    </source>
</evidence>
<proteinExistence type="predicted"/>
<comment type="caution">
    <text evidence="2">The sequence shown here is derived from an EMBL/GenBank/DDBJ whole genome shotgun (WGS) entry which is preliminary data.</text>
</comment>
<keyword evidence="2" id="KW-0808">Transferase</keyword>
<feature type="domain" description="N-acetyltransferase" evidence="1">
    <location>
        <begin position="14"/>
        <end position="174"/>
    </location>
</feature>